<dbReference type="RefSeq" id="WP_008042809.1">
    <property type="nucleotide sequence ID" value="NZ_CH724149.1"/>
</dbReference>
<dbReference type="HOGENOM" id="CLU_016733_10_0_6"/>
<comment type="catalytic activity">
    <reaction evidence="8 9">
        <text>N(6)-[(R)-dihydrolipoyl]-L-lysyl-[protein] + acetyl-CoA = N(6)-[(R)-S(8)-acetyldihydrolipoyl]-L-lysyl-[protein] + CoA</text>
        <dbReference type="Rhea" id="RHEA:17017"/>
        <dbReference type="Rhea" id="RHEA-COMP:10475"/>
        <dbReference type="Rhea" id="RHEA-COMP:10478"/>
        <dbReference type="ChEBI" id="CHEBI:57287"/>
        <dbReference type="ChEBI" id="CHEBI:57288"/>
        <dbReference type="ChEBI" id="CHEBI:83100"/>
        <dbReference type="ChEBI" id="CHEBI:83111"/>
        <dbReference type="EC" id="2.3.1.12"/>
    </reaction>
</comment>
<accession>A4BGM4</accession>
<dbReference type="OrthoDB" id="9805770at2"/>
<sequence length="644" mass="67456">MTTEIIRVPDIGMDSATCIEVSVKTGDTIEVDDTIVVLESDKASMDVPAPMAGKVVQVKISEGDSAAEGDELIYIETADSGSDDNSQDESEAKPAAKEEPKPTPAASKPAGATGGGVKPVKVPDIGMDSASVIEIAVSVGDTISEEDTLIVLESDKASMDVPSPDAGEVVAIKVNEGDSVSEGDVIIELKAAGDSSEEAPAQPANTESAQAAPGATSPKAPSALEEVKIPDIGMDSAKVIEVSVKPGDVIAEEDTIVVLESDKASMDVPSPAAGEVISVSVNEGDDVSEGTLVLTIKAEGSEPAAPAEAADQPSKSSSPAPAPATESSQAPVISNAYEDAPIRPSKNVHAGPAVRRLAREFGVDLAKVPGSGPRNRILKDDVAGWVKKRLQEPQQPAAGAGLPTVPDQDFSKFGEVEIVDMNRIQQITAVNMVRNTLVVPHVTQFDEADVTDTEAFRQSLKPDMEKRGVKISPLAFIVKACASALEEFPKFNVSLMADGKRYVQKHYINIGVAVDTPNGLIVPVIKDADKKSIWQIAEEIIDFAKRGRDGKVKPAEMQGGCFTVSSLGGLGGTAFTPIVNTPEVAILGVSKNSVKPHWNGSEFVPRTFTPLSLSYDHRAINGADAAKFTTYLSTVLADVRRLVL</sequence>
<evidence type="ECO:0000256" key="8">
    <source>
        <dbReference type="ARBA" id="ARBA00048370"/>
    </source>
</evidence>
<feature type="domain" description="Lipoyl-binding" evidence="11">
    <location>
        <begin position="3"/>
        <end position="76"/>
    </location>
</feature>
<dbReference type="InterPro" id="IPR003016">
    <property type="entry name" value="2-oxoA_DH_lipoyl-BS"/>
</dbReference>
<evidence type="ECO:0000256" key="7">
    <source>
        <dbReference type="ARBA" id="ARBA00025211"/>
    </source>
</evidence>
<dbReference type="Pfam" id="PF00198">
    <property type="entry name" value="2-oxoacid_dh"/>
    <property type="match status" value="1"/>
</dbReference>
<evidence type="ECO:0000256" key="4">
    <source>
        <dbReference type="ARBA" id="ARBA00022737"/>
    </source>
</evidence>
<keyword evidence="14" id="KW-1185">Reference proteome</keyword>
<dbReference type="PROSITE" id="PS51826">
    <property type="entry name" value="PSBD"/>
    <property type="match status" value="1"/>
</dbReference>
<dbReference type="SUPFAM" id="SSF47005">
    <property type="entry name" value="Peripheral subunit-binding domain of 2-oxo acid dehydrogenase complex"/>
    <property type="match status" value="1"/>
</dbReference>
<dbReference type="PROSITE" id="PS50968">
    <property type="entry name" value="BIOTINYL_LIPOYL"/>
    <property type="match status" value="3"/>
</dbReference>
<reference evidence="13 14" key="1">
    <citation type="submission" date="2006-02" db="EMBL/GenBank/DDBJ databases">
        <authorList>
            <person name="Pinhassi J."/>
            <person name="Pedros-Alio C."/>
            <person name="Ferriera S."/>
            <person name="Johnson J."/>
            <person name="Kravitz S."/>
            <person name="Halpern A."/>
            <person name="Remington K."/>
            <person name="Beeson K."/>
            <person name="Tran B."/>
            <person name="Rogers Y.-H."/>
            <person name="Friedman R."/>
            <person name="Venter J.C."/>
        </authorList>
    </citation>
    <scope>NUCLEOTIDE SEQUENCE [LARGE SCALE GENOMIC DNA]</scope>
    <source>
        <strain evidence="13 14">MED297</strain>
    </source>
</reference>
<comment type="subunit">
    <text evidence="2 9">Forms a 24-polypeptide structural core with octahedral symmetry.</text>
</comment>
<dbReference type="Pfam" id="PF00364">
    <property type="entry name" value="Biotin_lipoyl"/>
    <property type="match status" value="3"/>
</dbReference>
<dbReference type="Pfam" id="PF02817">
    <property type="entry name" value="E3_binding"/>
    <property type="match status" value="1"/>
</dbReference>
<evidence type="ECO:0000313" key="14">
    <source>
        <dbReference type="Proteomes" id="UP000005953"/>
    </source>
</evidence>
<dbReference type="InterPro" id="IPR050743">
    <property type="entry name" value="2-oxoacid_DH_E2_comp"/>
</dbReference>
<evidence type="ECO:0000259" key="12">
    <source>
        <dbReference type="PROSITE" id="PS51826"/>
    </source>
</evidence>
<dbReference type="GO" id="GO:0004742">
    <property type="term" value="F:dihydrolipoyllysine-residue acetyltransferase activity"/>
    <property type="evidence" value="ECO:0007669"/>
    <property type="project" value="UniProtKB-UniRule"/>
</dbReference>
<dbReference type="InterPro" id="IPR006256">
    <property type="entry name" value="AcTrfase_Pyrv_DH_cplx"/>
</dbReference>
<evidence type="ECO:0000256" key="6">
    <source>
        <dbReference type="ARBA" id="ARBA00023315"/>
    </source>
</evidence>
<dbReference type="InterPro" id="IPR000089">
    <property type="entry name" value="Biotin_lipoyl"/>
</dbReference>
<comment type="similarity">
    <text evidence="1 9">Belongs to the 2-oxoacid dehydrogenase family.</text>
</comment>
<dbReference type="InterPro" id="IPR004167">
    <property type="entry name" value="PSBD"/>
</dbReference>
<organism evidence="13 14">
    <name type="scientific">Reinekea blandensis MED297</name>
    <dbReference type="NCBI Taxonomy" id="314283"/>
    <lineage>
        <taxon>Bacteria</taxon>
        <taxon>Pseudomonadati</taxon>
        <taxon>Pseudomonadota</taxon>
        <taxon>Gammaproteobacteria</taxon>
        <taxon>Oceanospirillales</taxon>
        <taxon>Saccharospirillaceae</taxon>
        <taxon>Reinekea</taxon>
    </lineage>
</organism>
<dbReference type="GO" id="GO:0006086">
    <property type="term" value="P:pyruvate decarboxylation to acetyl-CoA"/>
    <property type="evidence" value="ECO:0007669"/>
    <property type="project" value="UniProtKB-UniRule"/>
</dbReference>
<dbReference type="PROSITE" id="PS00189">
    <property type="entry name" value="LIPOYL"/>
    <property type="match status" value="3"/>
</dbReference>
<feature type="region of interest" description="Disordered" evidence="10">
    <location>
        <begin position="77"/>
        <end position="121"/>
    </location>
</feature>
<keyword evidence="6 9" id="KW-0012">Acyltransferase</keyword>
<evidence type="ECO:0000256" key="3">
    <source>
        <dbReference type="ARBA" id="ARBA00022679"/>
    </source>
</evidence>
<keyword evidence="4" id="KW-0677">Repeat</keyword>
<evidence type="ECO:0000256" key="9">
    <source>
        <dbReference type="RuleBase" id="RU361137"/>
    </source>
</evidence>
<dbReference type="InterPro" id="IPR001078">
    <property type="entry name" value="2-oxoacid_DH_actylTfrase"/>
</dbReference>
<dbReference type="STRING" id="314283.MED297_14190"/>
<evidence type="ECO:0000256" key="2">
    <source>
        <dbReference type="ARBA" id="ARBA00011484"/>
    </source>
</evidence>
<dbReference type="Gene3D" id="4.10.320.10">
    <property type="entry name" value="E3-binding domain"/>
    <property type="match status" value="1"/>
</dbReference>
<dbReference type="InterPro" id="IPR011053">
    <property type="entry name" value="Single_hybrid_motif"/>
</dbReference>
<feature type="compositionally biased region" description="Basic and acidic residues" evidence="10">
    <location>
        <begin position="90"/>
        <end position="101"/>
    </location>
</feature>
<dbReference type="NCBIfam" id="TIGR01348">
    <property type="entry name" value="PDHac_trf_long"/>
    <property type="match status" value="1"/>
</dbReference>
<dbReference type="GO" id="GO:0045254">
    <property type="term" value="C:pyruvate dehydrogenase complex"/>
    <property type="evidence" value="ECO:0007669"/>
    <property type="project" value="UniProtKB-UniRule"/>
</dbReference>
<dbReference type="AlphaFoldDB" id="A4BGM4"/>
<dbReference type="InterPro" id="IPR023213">
    <property type="entry name" value="CAT-like_dom_sf"/>
</dbReference>
<dbReference type="Proteomes" id="UP000005953">
    <property type="component" value="Unassembled WGS sequence"/>
</dbReference>
<feature type="domain" description="Lipoyl-binding" evidence="11">
    <location>
        <begin position="117"/>
        <end position="190"/>
    </location>
</feature>
<dbReference type="EMBL" id="AAOE01000017">
    <property type="protein sequence ID" value="EAR08672.1"/>
    <property type="molecule type" value="Genomic_DNA"/>
</dbReference>
<comment type="function">
    <text evidence="7">The pyruvate dehydrogenase complex catalyzes the overall conversion of pyruvate to acetyl-CoA and CO(2). It contains multiple copies of three enzymatic components: pyruvate dehydrogenase (E1), dihydrolipoamide acetyltransferase (E2) and lipoamide dehydrogenase (E3).</text>
</comment>
<dbReference type="GO" id="GO:0005737">
    <property type="term" value="C:cytoplasm"/>
    <property type="evidence" value="ECO:0007669"/>
    <property type="project" value="TreeGrafter"/>
</dbReference>
<name>A4BGM4_9GAMM</name>
<evidence type="ECO:0000259" key="11">
    <source>
        <dbReference type="PROSITE" id="PS50968"/>
    </source>
</evidence>
<dbReference type="EC" id="2.3.1.12" evidence="9"/>
<dbReference type="PANTHER" id="PTHR43178:SF2">
    <property type="entry name" value="DIHYDROLIPOYLLYSINE-RESIDUE ACETYLTRANSFERASE COMPONENT OF PYRUVATE DEHYDROGENASE COMPLEX"/>
    <property type="match status" value="1"/>
</dbReference>
<feature type="region of interest" description="Disordered" evidence="10">
    <location>
        <begin position="302"/>
        <end position="329"/>
    </location>
</feature>
<dbReference type="SUPFAM" id="SSF51230">
    <property type="entry name" value="Single hybrid motif"/>
    <property type="match status" value="3"/>
</dbReference>
<evidence type="ECO:0000256" key="10">
    <source>
        <dbReference type="SAM" id="MobiDB-lite"/>
    </source>
</evidence>
<feature type="region of interest" description="Disordered" evidence="10">
    <location>
        <begin position="192"/>
        <end position="222"/>
    </location>
</feature>
<proteinExistence type="inferred from homology"/>
<evidence type="ECO:0000256" key="5">
    <source>
        <dbReference type="ARBA" id="ARBA00022823"/>
    </source>
</evidence>
<dbReference type="InterPro" id="IPR036625">
    <property type="entry name" value="E3-bd_dom_sf"/>
</dbReference>
<dbReference type="CDD" id="cd06849">
    <property type="entry name" value="lipoyl_domain"/>
    <property type="match status" value="3"/>
</dbReference>
<dbReference type="Gene3D" id="3.30.559.10">
    <property type="entry name" value="Chloramphenicol acetyltransferase-like domain"/>
    <property type="match status" value="1"/>
</dbReference>
<evidence type="ECO:0000313" key="13">
    <source>
        <dbReference type="EMBL" id="EAR08672.1"/>
    </source>
</evidence>
<feature type="domain" description="Lipoyl-binding" evidence="11">
    <location>
        <begin position="224"/>
        <end position="297"/>
    </location>
</feature>
<evidence type="ECO:0000256" key="1">
    <source>
        <dbReference type="ARBA" id="ARBA00007317"/>
    </source>
</evidence>
<feature type="domain" description="Peripheral subunit-binding (PSBD)" evidence="12">
    <location>
        <begin position="349"/>
        <end position="386"/>
    </location>
</feature>
<dbReference type="GO" id="GO:0031405">
    <property type="term" value="F:lipoic acid binding"/>
    <property type="evidence" value="ECO:0007669"/>
    <property type="project" value="TreeGrafter"/>
</dbReference>
<dbReference type="PANTHER" id="PTHR43178">
    <property type="entry name" value="DIHYDROLIPOAMIDE ACETYLTRANSFERASE COMPONENT OF PYRUVATE DEHYDROGENASE COMPLEX"/>
    <property type="match status" value="1"/>
</dbReference>
<keyword evidence="5 9" id="KW-0450">Lipoyl</keyword>
<comment type="cofactor">
    <cofactor evidence="9">
        <name>(R)-lipoate</name>
        <dbReference type="ChEBI" id="CHEBI:83088"/>
    </cofactor>
    <text evidence="9">Binds 3 lipoyl cofactors covalently.</text>
</comment>
<protein>
    <recommendedName>
        <fullName evidence="9">Acetyltransferase component of pyruvate dehydrogenase complex</fullName>
        <ecNumber evidence="9">2.3.1.12</ecNumber>
    </recommendedName>
</protein>
<comment type="caution">
    <text evidence="13">The sequence shown here is derived from an EMBL/GenBank/DDBJ whole genome shotgun (WGS) entry which is preliminary data.</text>
</comment>
<keyword evidence="3 9" id="KW-0808">Transferase</keyword>
<dbReference type="Gene3D" id="2.40.50.100">
    <property type="match status" value="3"/>
</dbReference>
<dbReference type="NCBIfam" id="NF008814">
    <property type="entry name" value="PRK11854.1"/>
    <property type="match status" value="1"/>
</dbReference>
<gene>
    <name evidence="13" type="ORF">MED297_14190</name>
</gene>
<dbReference type="SUPFAM" id="SSF52777">
    <property type="entry name" value="CoA-dependent acyltransferases"/>
    <property type="match status" value="1"/>
</dbReference>
<dbReference type="FunFam" id="3.30.559.10:FF:000004">
    <property type="entry name" value="Acetyltransferase component of pyruvate dehydrogenase complex"/>
    <property type="match status" value="1"/>
</dbReference>